<evidence type="ECO:0000256" key="6">
    <source>
        <dbReference type="ARBA" id="ARBA00022884"/>
    </source>
</evidence>
<evidence type="ECO:0000313" key="11">
    <source>
        <dbReference type="EnsemblMetazoa" id="G21137.1:cds"/>
    </source>
</evidence>
<dbReference type="FunFam" id="3.30.70.330:FF:000020">
    <property type="entry name" value="RNA-binding protein Musashi homolog 2 isoform X1"/>
    <property type="match status" value="1"/>
</dbReference>
<dbReference type="InterPro" id="IPR000504">
    <property type="entry name" value="RRM_dom"/>
</dbReference>
<keyword evidence="3" id="KW-0963">Cytoplasm</keyword>
<dbReference type="GO" id="GO:0006417">
    <property type="term" value="P:regulation of translation"/>
    <property type="evidence" value="ECO:0007669"/>
    <property type="project" value="TreeGrafter"/>
</dbReference>
<proteinExistence type="inferred from homology"/>
<dbReference type="GO" id="GO:0003729">
    <property type="term" value="F:mRNA binding"/>
    <property type="evidence" value="ECO:0007669"/>
    <property type="project" value="TreeGrafter"/>
</dbReference>
<evidence type="ECO:0000256" key="1">
    <source>
        <dbReference type="ARBA" id="ARBA00004496"/>
    </source>
</evidence>
<comment type="subcellular location">
    <subcellularLocation>
        <location evidence="1">Cytoplasm</location>
    </subcellularLocation>
</comment>
<dbReference type="SUPFAM" id="SSF54928">
    <property type="entry name" value="RNA-binding domain, RBD"/>
    <property type="match status" value="2"/>
</dbReference>
<dbReference type="SMART" id="SM00360">
    <property type="entry name" value="RRM"/>
    <property type="match status" value="2"/>
</dbReference>
<reference evidence="11" key="1">
    <citation type="submission" date="2022-08" db="UniProtKB">
        <authorList>
            <consortium name="EnsemblMetazoa"/>
        </authorList>
    </citation>
    <scope>IDENTIFICATION</scope>
    <source>
        <strain evidence="11">05x7-T-G4-1.051#20</strain>
    </source>
</reference>
<keyword evidence="9" id="KW-0472">Membrane</keyword>
<feature type="compositionally biased region" description="Polar residues" evidence="8">
    <location>
        <begin position="1"/>
        <end position="15"/>
    </location>
</feature>
<evidence type="ECO:0000256" key="3">
    <source>
        <dbReference type="ARBA" id="ARBA00022490"/>
    </source>
</evidence>
<sequence>MKMDPTNPQSPTNGSLDGDVPNDPGKMFIGGLSWQTTVESLKDHFGRFGEIKEAMVMKDPTTKRSRGFGFVTYKDPASVDTCLENGPHILDNKTVDPKVAFPRKAQPKMVTRTKKIFVGGLSAATTVEDVKNYFSQYGKIEDAMLMFDKTTNRHRGFGFVTFENEDVVDKVCEIHFHEINKKMVECKKAQPKEVMLPTTLARGRGTLTRGAYVTEDGEIVLGEIPQELIMPELCYLPTGLPSYPYGRGFPTLAPAGYYYPGFPGYPTGLIQTPTATPGERQVSPAIYADIGATTSPMATNALQIQRSEPSPLPVSNSPLARVGEQLLTAQRTGPYPNASMLELTGDDRIEDGFLVLGYLLYIALLCMLAWFCPVRACCFDISAMINSLGHQGFPTATSPSTRSVPLTTSPGPVDTFIAQDGLGYIQATSPQPTGFALNTAYGIHDGLGYVDATSSNRYIHDVLSKAQLIPQGFQNGYH</sequence>
<protein>
    <recommendedName>
        <fullName evidence="10">RRM domain-containing protein</fullName>
    </recommendedName>
</protein>
<evidence type="ECO:0000256" key="5">
    <source>
        <dbReference type="ARBA" id="ARBA00022737"/>
    </source>
</evidence>
<feature type="region of interest" description="Disordered" evidence="8">
    <location>
        <begin position="1"/>
        <end position="24"/>
    </location>
</feature>
<dbReference type="Gene3D" id="3.30.70.330">
    <property type="match status" value="2"/>
</dbReference>
<feature type="domain" description="RRM" evidence="10">
    <location>
        <begin position="25"/>
        <end position="102"/>
    </location>
</feature>
<keyword evidence="9" id="KW-0812">Transmembrane</keyword>
<dbReference type="CDD" id="cd12576">
    <property type="entry name" value="RRM1_MSI"/>
    <property type="match status" value="1"/>
</dbReference>
<accession>A0A8W8K0Q8</accession>
<dbReference type="Proteomes" id="UP000005408">
    <property type="component" value="Unassembled WGS sequence"/>
</dbReference>
<keyword evidence="4" id="KW-0597">Phosphoprotein</keyword>
<evidence type="ECO:0000256" key="4">
    <source>
        <dbReference type="ARBA" id="ARBA00022553"/>
    </source>
</evidence>
<comment type="similarity">
    <text evidence="2">Belongs to the Musashi family.</text>
</comment>
<evidence type="ECO:0000256" key="9">
    <source>
        <dbReference type="SAM" id="Phobius"/>
    </source>
</evidence>
<keyword evidence="5" id="KW-0677">Repeat</keyword>
<dbReference type="InterPro" id="IPR012677">
    <property type="entry name" value="Nucleotide-bd_a/b_plait_sf"/>
</dbReference>
<feature type="domain" description="RRM" evidence="10">
    <location>
        <begin position="114"/>
        <end position="191"/>
    </location>
</feature>
<evidence type="ECO:0000256" key="2">
    <source>
        <dbReference type="ARBA" id="ARBA00006635"/>
    </source>
</evidence>
<dbReference type="CDD" id="cd12323">
    <property type="entry name" value="RRM2_MSI"/>
    <property type="match status" value="1"/>
</dbReference>
<evidence type="ECO:0000256" key="8">
    <source>
        <dbReference type="SAM" id="MobiDB-lite"/>
    </source>
</evidence>
<dbReference type="InterPro" id="IPR035979">
    <property type="entry name" value="RBD_domain_sf"/>
</dbReference>
<dbReference type="PROSITE" id="PS50102">
    <property type="entry name" value="RRM"/>
    <property type="match status" value="2"/>
</dbReference>
<keyword evidence="9" id="KW-1133">Transmembrane helix</keyword>
<dbReference type="InterPro" id="IPR034126">
    <property type="entry name" value="MSI_RRM2"/>
</dbReference>
<dbReference type="Pfam" id="PF00076">
    <property type="entry name" value="RRM_1"/>
    <property type="match status" value="2"/>
</dbReference>
<dbReference type="GO" id="GO:0005737">
    <property type="term" value="C:cytoplasm"/>
    <property type="evidence" value="ECO:0007669"/>
    <property type="project" value="UniProtKB-SubCell"/>
</dbReference>
<dbReference type="PANTHER" id="PTHR48032:SF18">
    <property type="entry name" value="RRM DOMAIN-CONTAINING PROTEIN"/>
    <property type="match status" value="1"/>
</dbReference>
<dbReference type="PANTHER" id="PTHR48032">
    <property type="entry name" value="RNA-BINDING PROTEIN MUSASHI HOMOLOG RBP6"/>
    <property type="match status" value="1"/>
</dbReference>
<organism evidence="11 12">
    <name type="scientific">Magallana gigas</name>
    <name type="common">Pacific oyster</name>
    <name type="synonym">Crassostrea gigas</name>
    <dbReference type="NCBI Taxonomy" id="29159"/>
    <lineage>
        <taxon>Eukaryota</taxon>
        <taxon>Metazoa</taxon>
        <taxon>Spiralia</taxon>
        <taxon>Lophotrochozoa</taxon>
        <taxon>Mollusca</taxon>
        <taxon>Bivalvia</taxon>
        <taxon>Autobranchia</taxon>
        <taxon>Pteriomorphia</taxon>
        <taxon>Ostreida</taxon>
        <taxon>Ostreoidea</taxon>
        <taxon>Ostreidae</taxon>
        <taxon>Magallana</taxon>
    </lineage>
</organism>
<evidence type="ECO:0000313" key="12">
    <source>
        <dbReference type="Proteomes" id="UP000005408"/>
    </source>
</evidence>
<evidence type="ECO:0000259" key="10">
    <source>
        <dbReference type="PROSITE" id="PS50102"/>
    </source>
</evidence>
<dbReference type="AlphaFoldDB" id="A0A8W8K0Q8"/>
<dbReference type="EnsemblMetazoa" id="G21137.1">
    <property type="protein sequence ID" value="G21137.1:cds"/>
    <property type="gene ID" value="G21137"/>
</dbReference>
<keyword evidence="6 7" id="KW-0694">RNA-binding</keyword>
<name>A0A8W8K0Q8_MAGGI</name>
<keyword evidence="12" id="KW-1185">Reference proteome</keyword>
<dbReference type="FunFam" id="3.30.70.330:FF:000025">
    <property type="entry name" value="RNA-binding protein Musashi homolog 2 isoform X1"/>
    <property type="match status" value="1"/>
</dbReference>
<feature type="transmembrane region" description="Helical" evidence="9">
    <location>
        <begin position="353"/>
        <end position="371"/>
    </location>
</feature>
<evidence type="ECO:0000256" key="7">
    <source>
        <dbReference type="PROSITE-ProRule" id="PRU00176"/>
    </source>
</evidence>